<evidence type="ECO:0000259" key="7">
    <source>
        <dbReference type="Pfam" id="PF00122"/>
    </source>
</evidence>
<dbReference type="InterPro" id="IPR023214">
    <property type="entry name" value="HAD_sf"/>
</dbReference>
<feature type="transmembrane region" description="Helical" evidence="6">
    <location>
        <begin position="54"/>
        <end position="74"/>
    </location>
</feature>
<feature type="transmembrane region" description="Helical" evidence="6">
    <location>
        <begin position="81"/>
        <end position="97"/>
    </location>
</feature>
<dbReference type="PANTHER" id="PTHR48085:SF5">
    <property type="entry name" value="CADMIUM_ZINC-TRANSPORTING ATPASE HMA4-RELATED"/>
    <property type="match status" value="1"/>
</dbReference>
<dbReference type="PANTHER" id="PTHR48085">
    <property type="entry name" value="CADMIUM/ZINC-TRANSPORTING ATPASE HMA2-RELATED"/>
    <property type="match status" value="1"/>
</dbReference>
<keyword evidence="5 6" id="KW-0472">Membrane</keyword>
<evidence type="ECO:0000256" key="5">
    <source>
        <dbReference type="ARBA" id="ARBA00023136"/>
    </source>
</evidence>
<comment type="caution">
    <text evidence="8">The sequence shown here is derived from an EMBL/GenBank/DDBJ whole genome shotgun (WGS) entry which is preliminary data.</text>
</comment>
<dbReference type="InterPro" id="IPR036412">
    <property type="entry name" value="HAD-like_sf"/>
</dbReference>
<dbReference type="SUPFAM" id="SSF81660">
    <property type="entry name" value="Metal cation-transporting ATPase, ATP-binding domain N"/>
    <property type="match status" value="1"/>
</dbReference>
<keyword evidence="9" id="KW-1185">Reference proteome</keyword>
<dbReference type="AlphaFoldDB" id="A0A4R2JTZ5"/>
<dbReference type="OrthoDB" id="7059309at2"/>
<sequence length="690" mass="72536">MITGQDRAMADERDVQPDRVGQTMRLLAVPALVIAVLLALLAVLVTLLGMSDSGLLWTVAAVAGLAPLAVWTAADLAGRKVGGALLAVPVVIAALVLRQHEVGTAVGMLACLGRWLEAFVWRRARRDLTVLAGSSPDLGIRTGDRVRVGTGDIVPVDGRLLADAVIDEAPLSGDPIPVLRARGEAVRSGVINAGEPFELVATVPETEGTWAAMARLARRAVTERVGVDRRADRAALLYLALALLAAGVLWLVTHQALAAFALLAVAAPGPVLLAAPLALAAGTNRASRQGVVVGDADVLSRLGRVRVGVVDSAGVVTLGTLSVTEVVAAPGWLTDDVLALAASVRQFRPDPLSGAVVRAAKAAGVRDSWRTRKVVVTDTPPDGGADWVRVAAARAALDNAGPAWVIVDGQAAGALLVRDEVRPEAADSLRRLRSVGIRRLVLVTRGSVNDPEDVGVVLGVDELWTGCGTADKVERVREERRRGFTMMVGDDPAVGAADVGVALSGRGTCVADVIIADGRVARLADAVWTARRSRLIAALTTTGGLAVVLGLMSLAAMGWVVPILAVLGRSAVDVLVMGLALRALRRARPVDRLMEVDHDHLRPVRLAVRKAADDLSSGMTPQAERSVLKAYHLISDHVVPMQRTGEIEKQVRRLGAHLATPNAQVDDLRATLYGLNAVLSERLIVRRDQQ</sequence>
<dbReference type="EMBL" id="SLWS01000003">
    <property type="protein sequence ID" value="TCO60469.1"/>
    <property type="molecule type" value="Genomic_DNA"/>
</dbReference>
<dbReference type="InterPro" id="IPR051014">
    <property type="entry name" value="Cation_Transport_ATPase_IB"/>
</dbReference>
<feature type="transmembrane region" description="Helical" evidence="6">
    <location>
        <begin position="103"/>
        <end position="121"/>
    </location>
</feature>
<evidence type="ECO:0000256" key="2">
    <source>
        <dbReference type="ARBA" id="ARBA00006024"/>
    </source>
</evidence>
<proteinExistence type="inferred from homology"/>
<dbReference type="GO" id="GO:0016887">
    <property type="term" value="F:ATP hydrolysis activity"/>
    <property type="evidence" value="ECO:0007669"/>
    <property type="project" value="InterPro"/>
</dbReference>
<evidence type="ECO:0000313" key="8">
    <source>
        <dbReference type="EMBL" id="TCO60469.1"/>
    </source>
</evidence>
<gene>
    <name evidence="8" type="ORF">EV192_10344</name>
</gene>
<dbReference type="Proteomes" id="UP000295680">
    <property type="component" value="Unassembled WGS sequence"/>
</dbReference>
<feature type="transmembrane region" description="Helical" evidence="6">
    <location>
        <begin position="26"/>
        <end position="48"/>
    </location>
</feature>
<evidence type="ECO:0000256" key="3">
    <source>
        <dbReference type="ARBA" id="ARBA00022692"/>
    </source>
</evidence>
<reference evidence="8 9" key="1">
    <citation type="submission" date="2019-03" db="EMBL/GenBank/DDBJ databases">
        <title>Genomic Encyclopedia of Type Strains, Phase IV (KMG-IV): sequencing the most valuable type-strain genomes for metagenomic binning, comparative biology and taxonomic classification.</title>
        <authorList>
            <person name="Goeker M."/>
        </authorList>
    </citation>
    <scope>NUCLEOTIDE SEQUENCE [LARGE SCALE GENOMIC DNA]</scope>
    <source>
        <strain evidence="8 9">DSM 45934</strain>
    </source>
</reference>
<dbReference type="SUPFAM" id="SSF56784">
    <property type="entry name" value="HAD-like"/>
    <property type="match status" value="1"/>
</dbReference>
<dbReference type="InterPro" id="IPR059000">
    <property type="entry name" value="ATPase_P-type_domA"/>
</dbReference>
<dbReference type="Pfam" id="PF00122">
    <property type="entry name" value="E1-E2_ATPase"/>
    <property type="match status" value="1"/>
</dbReference>
<keyword evidence="4 6" id="KW-1133">Transmembrane helix</keyword>
<dbReference type="SUPFAM" id="SSF81653">
    <property type="entry name" value="Calcium ATPase, transduction domain A"/>
    <property type="match status" value="1"/>
</dbReference>
<organism evidence="8 9">
    <name type="scientific">Actinocrispum wychmicini</name>
    <dbReference type="NCBI Taxonomy" id="1213861"/>
    <lineage>
        <taxon>Bacteria</taxon>
        <taxon>Bacillati</taxon>
        <taxon>Actinomycetota</taxon>
        <taxon>Actinomycetes</taxon>
        <taxon>Pseudonocardiales</taxon>
        <taxon>Pseudonocardiaceae</taxon>
        <taxon>Actinocrispum</taxon>
    </lineage>
</organism>
<dbReference type="GO" id="GO:0005886">
    <property type="term" value="C:plasma membrane"/>
    <property type="evidence" value="ECO:0007669"/>
    <property type="project" value="UniProtKB-SubCell"/>
</dbReference>
<dbReference type="Gene3D" id="3.40.1110.10">
    <property type="entry name" value="Calcium-transporting ATPase, cytoplasmic domain N"/>
    <property type="match status" value="2"/>
</dbReference>
<dbReference type="Gene3D" id="3.40.50.1000">
    <property type="entry name" value="HAD superfamily/HAD-like"/>
    <property type="match status" value="2"/>
</dbReference>
<evidence type="ECO:0000256" key="6">
    <source>
        <dbReference type="SAM" id="Phobius"/>
    </source>
</evidence>
<dbReference type="GO" id="GO:0005524">
    <property type="term" value="F:ATP binding"/>
    <property type="evidence" value="ECO:0007669"/>
    <property type="project" value="InterPro"/>
</dbReference>
<feature type="transmembrane region" description="Helical" evidence="6">
    <location>
        <begin position="258"/>
        <end position="279"/>
    </location>
</feature>
<dbReference type="RefSeq" id="WP_132115475.1">
    <property type="nucleotide sequence ID" value="NZ_SLWS01000003.1"/>
</dbReference>
<comment type="subcellular location">
    <subcellularLocation>
        <location evidence="1">Cell membrane</location>
        <topology evidence="1">Multi-pass membrane protein</topology>
    </subcellularLocation>
</comment>
<dbReference type="GO" id="GO:0015086">
    <property type="term" value="F:cadmium ion transmembrane transporter activity"/>
    <property type="evidence" value="ECO:0007669"/>
    <property type="project" value="TreeGrafter"/>
</dbReference>
<protein>
    <submittedName>
        <fullName evidence="8">P-type E1-E2 ATPase</fullName>
    </submittedName>
</protein>
<feature type="transmembrane region" description="Helical" evidence="6">
    <location>
        <begin position="234"/>
        <end position="252"/>
    </location>
</feature>
<name>A0A4R2JTZ5_9PSEU</name>
<dbReference type="InterPro" id="IPR008250">
    <property type="entry name" value="ATPase_P-typ_transduc_dom_A_sf"/>
</dbReference>
<evidence type="ECO:0000313" key="9">
    <source>
        <dbReference type="Proteomes" id="UP000295680"/>
    </source>
</evidence>
<evidence type="ECO:0000256" key="1">
    <source>
        <dbReference type="ARBA" id="ARBA00004651"/>
    </source>
</evidence>
<dbReference type="NCBIfam" id="TIGR01494">
    <property type="entry name" value="ATPase_P-type"/>
    <property type="match status" value="1"/>
</dbReference>
<evidence type="ECO:0000256" key="4">
    <source>
        <dbReference type="ARBA" id="ARBA00022989"/>
    </source>
</evidence>
<dbReference type="PRINTS" id="PR00119">
    <property type="entry name" value="CATATPASE"/>
</dbReference>
<dbReference type="InterPro" id="IPR023299">
    <property type="entry name" value="ATPase_P-typ_cyto_dom_N"/>
</dbReference>
<keyword evidence="3 6" id="KW-0812">Transmembrane</keyword>
<accession>A0A4R2JTZ5</accession>
<feature type="domain" description="P-type ATPase A" evidence="7">
    <location>
        <begin position="140"/>
        <end position="216"/>
    </location>
</feature>
<dbReference type="Pfam" id="PF00702">
    <property type="entry name" value="Hydrolase"/>
    <property type="match status" value="1"/>
</dbReference>
<comment type="similarity">
    <text evidence="2">Belongs to the cation transport ATPase (P-type) (TC 3.A.3) family. Type IB subfamily.</text>
</comment>
<dbReference type="Gene3D" id="2.70.150.10">
    <property type="entry name" value="Calcium-transporting ATPase, cytoplasmic transduction domain A"/>
    <property type="match status" value="1"/>
</dbReference>
<dbReference type="InterPro" id="IPR001757">
    <property type="entry name" value="P_typ_ATPase"/>
</dbReference>
<feature type="transmembrane region" description="Helical" evidence="6">
    <location>
        <begin position="535"/>
        <end position="557"/>
    </location>
</feature>
<feature type="transmembrane region" description="Helical" evidence="6">
    <location>
        <begin position="563"/>
        <end position="584"/>
    </location>
</feature>